<dbReference type="Proteomes" id="UP001372338">
    <property type="component" value="Unassembled WGS sequence"/>
</dbReference>
<evidence type="ECO:0000313" key="2">
    <source>
        <dbReference type="EMBL" id="KAK7247398.1"/>
    </source>
</evidence>
<name>A0AAN9HW56_CROPI</name>
<feature type="region of interest" description="Disordered" evidence="1">
    <location>
        <begin position="1"/>
        <end position="21"/>
    </location>
</feature>
<dbReference type="EMBL" id="JAYWIO010000008">
    <property type="protein sequence ID" value="KAK7247398.1"/>
    <property type="molecule type" value="Genomic_DNA"/>
</dbReference>
<dbReference type="AlphaFoldDB" id="A0AAN9HW56"/>
<feature type="compositionally biased region" description="Basic and acidic residues" evidence="1">
    <location>
        <begin position="1"/>
        <end position="16"/>
    </location>
</feature>
<reference evidence="2 3" key="1">
    <citation type="submission" date="2024-01" db="EMBL/GenBank/DDBJ databases">
        <title>The genomes of 5 underutilized Papilionoideae crops provide insights into root nodulation and disease resistanc.</title>
        <authorList>
            <person name="Yuan L."/>
        </authorList>
    </citation>
    <scope>NUCLEOTIDE SEQUENCE [LARGE SCALE GENOMIC DNA]</scope>
    <source>
        <strain evidence="2">ZHUSHIDOU_FW_LH</strain>
        <tissue evidence="2">Leaf</tissue>
    </source>
</reference>
<comment type="caution">
    <text evidence="2">The sequence shown here is derived from an EMBL/GenBank/DDBJ whole genome shotgun (WGS) entry which is preliminary data.</text>
</comment>
<evidence type="ECO:0000256" key="1">
    <source>
        <dbReference type="SAM" id="MobiDB-lite"/>
    </source>
</evidence>
<organism evidence="2 3">
    <name type="scientific">Crotalaria pallida</name>
    <name type="common">Smooth rattlebox</name>
    <name type="synonym">Crotalaria striata</name>
    <dbReference type="NCBI Taxonomy" id="3830"/>
    <lineage>
        <taxon>Eukaryota</taxon>
        <taxon>Viridiplantae</taxon>
        <taxon>Streptophyta</taxon>
        <taxon>Embryophyta</taxon>
        <taxon>Tracheophyta</taxon>
        <taxon>Spermatophyta</taxon>
        <taxon>Magnoliopsida</taxon>
        <taxon>eudicotyledons</taxon>
        <taxon>Gunneridae</taxon>
        <taxon>Pentapetalae</taxon>
        <taxon>rosids</taxon>
        <taxon>fabids</taxon>
        <taxon>Fabales</taxon>
        <taxon>Fabaceae</taxon>
        <taxon>Papilionoideae</taxon>
        <taxon>50 kb inversion clade</taxon>
        <taxon>genistoids sensu lato</taxon>
        <taxon>core genistoids</taxon>
        <taxon>Crotalarieae</taxon>
        <taxon>Crotalaria</taxon>
    </lineage>
</organism>
<accession>A0AAN9HW56</accession>
<proteinExistence type="predicted"/>
<gene>
    <name evidence="2" type="ORF">RIF29_42281</name>
</gene>
<evidence type="ECO:0000313" key="3">
    <source>
        <dbReference type="Proteomes" id="UP001372338"/>
    </source>
</evidence>
<sequence length="92" mass="10759">MVTRWREHVTPEKEEQGSGAMRFHVEKNGEVGESSVSVFLIERRALRYERSMFEFGPNPNAFSLMNYCMMKLGCFSKQTLDKGNHSKILRVW</sequence>
<protein>
    <submittedName>
        <fullName evidence="2">Uncharacterized protein</fullName>
    </submittedName>
</protein>
<keyword evidence="3" id="KW-1185">Reference proteome</keyword>